<evidence type="ECO:0000256" key="2">
    <source>
        <dbReference type="ARBA" id="ARBA00022722"/>
    </source>
</evidence>
<dbReference type="AlphaFoldDB" id="A0A2W2B7C2"/>
<dbReference type="GO" id="GO:0004521">
    <property type="term" value="F:RNA endonuclease activity"/>
    <property type="evidence" value="ECO:0007669"/>
    <property type="project" value="InterPro"/>
</dbReference>
<evidence type="ECO:0000256" key="1">
    <source>
        <dbReference type="ARBA" id="ARBA00001968"/>
    </source>
</evidence>
<comment type="caution">
    <text evidence="8">The sequence shown here is derived from an EMBL/GenBank/DDBJ whole genome shotgun (WGS) entry which is preliminary data.</text>
</comment>
<dbReference type="InterPro" id="IPR013527">
    <property type="entry name" value="YicC-like_N"/>
</dbReference>
<dbReference type="PANTHER" id="PTHR30636">
    <property type="entry name" value="UPF0701 PROTEIN YICC"/>
    <property type="match status" value="1"/>
</dbReference>
<gene>
    <name evidence="8" type="ORF">DN068_14535</name>
</gene>
<dbReference type="Pfam" id="PF03755">
    <property type="entry name" value="YicC-like_N"/>
    <property type="match status" value="1"/>
</dbReference>
<feature type="domain" description="Endoribonuclease YicC-like C-terminal" evidence="7">
    <location>
        <begin position="176"/>
        <end position="290"/>
    </location>
</feature>
<keyword evidence="2" id="KW-0540">Nuclease</keyword>
<comment type="cofactor">
    <cofactor evidence="1">
        <name>a divalent metal cation</name>
        <dbReference type="ChEBI" id="CHEBI:60240"/>
    </cofactor>
</comment>
<dbReference type="PANTHER" id="PTHR30636:SF3">
    <property type="entry name" value="UPF0701 PROTEIN YICC"/>
    <property type="match status" value="1"/>
</dbReference>
<dbReference type="GO" id="GO:0016787">
    <property type="term" value="F:hydrolase activity"/>
    <property type="evidence" value="ECO:0007669"/>
    <property type="project" value="UniProtKB-KW"/>
</dbReference>
<dbReference type="InterPro" id="IPR013551">
    <property type="entry name" value="YicC-like_C"/>
</dbReference>
<dbReference type="EMBL" id="QKTW01000019">
    <property type="protein sequence ID" value="PZF72149.1"/>
    <property type="molecule type" value="Genomic_DNA"/>
</dbReference>
<sequence>MLYSMTGFGRAEADVNGRQVVVEIKSLNGKQFDVMTKLPPILRSYELDIRSLLNTALMRGTMDLTVSVKQEGASRPMTVNTSLARFYYQSMKQIADELNLTAEDNILSTLMRMPEIVSADQDVLPEAEWFEVKKVIEAAAEQLMQHRKNEGAVLKKDLAQRIANIEALLEKILPLEAQRTERVRARIMGSLKDISVEKVDNNRLEQELIYYIERSDFSEEKTRLKLHCTYFSEILSKPEISKGKVLNFVLQEVGREINTLGAKANDADIQQIVVQMKDELEKAKEQVLNIL</sequence>
<dbReference type="Proteomes" id="UP000248745">
    <property type="component" value="Unassembled WGS sequence"/>
</dbReference>
<evidence type="ECO:0000313" key="9">
    <source>
        <dbReference type="Proteomes" id="UP000248745"/>
    </source>
</evidence>
<evidence type="ECO:0000256" key="3">
    <source>
        <dbReference type="ARBA" id="ARBA00022759"/>
    </source>
</evidence>
<dbReference type="RefSeq" id="WP_110999661.1">
    <property type="nucleotide sequence ID" value="NZ_QKTW01000019.1"/>
</dbReference>
<dbReference type="OrthoDB" id="9771229at2"/>
<proteinExistence type="inferred from homology"/>
<dbReference type="InterPro" id="IPR005229">
    <property type="entry name" value="YicC/YloC-like"/>
</dbReference>
<keyword evidence="3" id="KW-0255">Endonuclease</keyword>
<evidence type="ECO:0000256" key="4">
    <source>
        <dbReference type="ARBA" id="ARBA00022801"/>
    </source>
</evidence>
<keyword evidence="4" id="KW-0378">Hydrolase</keyword>
<protein>
    <submittedName>
        <fullName evidence="8">YicC family protein</fullName>
    </submittedName>
</protein>
<evidence type="ECO:0000313" key="8">
    <source>
        <dbReference type="EMBL" id="PZF72149.1"/>
    </source>
</evidence>
<reference evidence="8 9" key="1">
    <citation type="submission" date="2018-06" db="EMBL/GenBank/DDBJ databases">
        <title>Mucibacter soli gen. nov., sp. nov., a new member of the family Chitinophagaceae producing mucin.</title>
        <authorList>
            <person name="Kim M.-K."/>
            <person name="Park S."/>
            <person name="Kim T.-S."/>
            <person name="Joung Y."/>
            <person name="Han J.-H."/>
            <person name="Kim S.B."/>
        </authorList>
    </citation>
    <scope>NUCLEOTIDE SEQUENCE [LARGE SCALE GENOMIC DNA]</scope>
    <source>
        <strain evidence="8 9">R1-15</strain>
    </source>
</reference>
<dbReference type="Pfam" id="PF08340">
    <property type="entry name" value="YicC-like_C"/>
    <property type="match status" value="1"/>
</dbReference>
<evidence type="ECO:0000256" key="5">
    <source>
        <dbReference type="ARBA" id="ARBA00035648"/>
    </source>
</evidence>
<name>A0A2W2B7C2_9BACT</name>
<accession>A0A2W2B7C2</accession>
<evidence type="ECO:0000259" key="6">
    <source>
        <dbReference type="Pfam" id="PF03755"/>
    </source>
</evidence>
<keyword evidence="9" id="KW-1185">Reference proteome</keyword>
<organism evidence="8 9">
    <name type="scientific">Taibaiella soli</name>
    <dbReference type="NCBI Taxonomy" id="1649169"/>
    <lineage>
        <taxon>Bacteria</taxon>
        <taxon>Pseudomonadati</taxon>
        <taxon>Bacteroidota</taxon>
        <taxon>Chitinophagia</taxon>
        <taxon>Chitinophagales</taxon>
        <taxon>Chitinophagaceae</taxon>
        <taxon>Taibaiella</taxon>
    </lineage>
</organism>
<dbReference type="NCBIfam" id="TIGR00255">
    <property type="entry name" value="YicC/YloC family endoribonuclease"/>
    <property type="match status" value="1"/>
</dbReference>
<evidence type="ECO:0000259" key="7">
    <source>
        <dbReference type="Pfam" id="PF08340"/>
    </source>
</evidence>
<comment type="similarity">
    <text evidence="5">Belongs to the YicC/YloC family.</text>
</comment>
<feature type="domain" description="Endoribonuclease YicC-like N-terminal" evidence="6">
    <location>
        <begin position="3"/>
        <end position="155"/>
    </location>
</feature>